<sequence>MTAINGHRGARNLWPENSLPGFRNALQLGCDAIEFDVHLTDAGELVVIHDPLLDRTTDGTGPVRALTPETRRRTLLKDSDTVVPTLGEVLEVLAPVHGLGLHVEIKLDEADLPYPGIAARVADALIAHGLDRRAHLTSFDAGILRDCAEVAPGIARLVSADADWVARQGGLETFLATMGRLVDIVALRHDYLDAEWDAITALWPKERLCAWTVNDEERIRHFLDLGVGHLTSDRPDLALRLRSTEPA</sequence>
<evidence type="ECO:0000313" key="3">
    <source>
        <dbReference type="Proteomes" id="UP000279673"/>
    </source>
</evidence>
<dbReference type="Gene3D" id="3.20.20.190">
    <property type="entry name" value="Phosphatidylinositol (PI) phosphodiesterase"/>
    <property type="match status" value="1"/>
</dbReference>
<accession>A0A421BWT8</accession>
<dbReference type="SUPFAM" id="SSF51695">
    <property type="entry name" value="PLC-like phosphodiesterases"/>
    <property type="match status" value="1"/>
</dbReference>
<protein>
    <submittedName>
        <fullName evidence="2">Glycerophosphodiester phosphodiesterase</fullName>
    </submittedName>
</protein>
<keyword evidence="3" id="KW-1185">Reference proteome</keyword>
<dbReference type="InterPro" id="IPR017946">
    <property type="entry name" value="PLC-like_Pdiesterase_TIM-brl"/>
</dbReference>
<dbReference type="AlphaFoldDB" id="A0A421BWT8"/>
<dbReference type="PANTHER" id="PTHR46211">
    <property type="entry name" value="GLYCEROPHOSPHORYL DIESTER PHOSPHODIESTERASE"/>
    <property type="match status" value="1"/>
</dbReference>
<gene>
    <name evidence="2" type="ORF">DYS74_00240</name>
</gene>
<reference evidence="2 3" key="1">
    <citation type="submission" date="2018-10" db="EMBL/GenBank/DDBJ databases">
        <title>Rhodobacter sp . BO-81.</title>
        <authorList>
            <person name="Im W.T."/>
        </authorList>
    </citation>
    <scope>NUCLEOTIDE SEQUENCE [LARGE SCALE GENOMIC DNA]</scope>
    <source>
        <strain evidence="2 3">BO-81</strain>
    </source>
</reference>
<dbReference type="EMBL" id="RCHI01000001">
    <property type="protein sequence ID" value="RLL72791.1"/>
    <property type="molecule type" value="Genomic_DNA"/>
</dbReference>
<dbReference type="Proteomes" id="UP000279673">
    <property type="component" value="Unassembled WGS sequence"/>
</dbReference>
<dbReference type="Pfam" id="PF03009">
    <property type="entry name" value="GDPD"/>
    <property type="match status" value="1"/>
</dbReference>
<dbReference type="PROSITE" id="PS51704">
    <property type="entry name" value="GP_PDE"/>
    <property type="match status" value="1"/>
</dbReference>
<dbReference type="CDD" id="cd08565">
    <property type="entry name" value="GDPD_pAtGDE_like"/>
    <property type="match status" value="1"/>
</dbReference>
<dbReference type="PROSITE" id="PS50007">
    <property type="entry name" value="PIPLC_X_DOMAIN"/>
    <property type="match status" value="1"/>
</dbReference>
<evidence type="ECO:0000259" key="1">
    <source>
        <dbReference type="PROSITE" id="PS51704"/>
    </source>
</evidence>
<dbReference type="PANTHER" id="PTHR46211:SF14">
    <property type="entry name" value="GLYCEROPHOSPHODIESTER PHOSPHODIESTERASE"/>
    <property type="match status" value="1"/>
</dbReference>
<name>A0A421BWT8_9RHOB</name>
<dbReference type="InterPro" id="IPR030395">
    <property type="entry name" value="GP_PDE_dom"/>
</dbReference>
<proteinExistence type="predicted"/>
<dbReference type="GO" id="GO:0006629">
    <property type="term" value="P:lipid metabolic process"/>
    <property type="evidence" value="ECO:0007669"/>
    <property type="project" value="InterPro"/>
</dbReference>
<organism evidence="2 3">
    <name type="scientific">Paenirhodobacter hankyongi</name>
    <dbReference type="NCBI Taxonomy" id="2294033"/>
    <lineage>
        <taxon>Bacteria</taxon>
        <taxon>Pseudomonadati</taxon>
        <taxon>Pseudomonadota</taxon>
        <taxon>Alphaproteobacteria</taxon>
        <taxon>Rhodobacterales</taxon>
        <taxon>Rhodobacter group</taxon>
        <taxon>Paenirhodobacter</taxon>
    </lineage>
</organism>
<dbReference type="RefSeq" id="WP_121530158.1">
    <property type="nucleotide sequence ID" value="NZ_RCHI01000001.1"/>
</dbReference>
<evidence type="ECO:0000313" key="2">
    <source>
        <dbReference type="EMBL" id="RLL72791.1"/>
    </source>
</evidence>
<comment type="caution">
    <text evidence="2">The sequence shown here is derived from an EMBL/GenBank/DDBJ whole genome shotgun (WGS) entry which is preliminary data.</text>
</comment>
<dbReference type="GO" id="GO:0008081">
    <property type="term" value="F:phosphoric diester hydrolase activity"/>
    <property type="evidence" value="ECO:0007669"/>
    <property type="project" value="InterPro"/>
</dbReference>
<feature type="domain" description="GP-PDE" evidence="1">
    <location>
        <begin position="2"/>
        <end position="242"/>
    </location>
</feature>